<dbReference type="RefSeq" id="WP_121281184.1">
    <property type="nucleotide sequence ID" value="NZ_RBZV01000013.1"/>
</dbReference>
<dbReference type="AlphaFoldDB" id="A0A494X871"/>
<organism evidence="1 2">
    <name type="scientific">Trinickia fusca</name>
    <dbReference type="NCBI Taxonomy" id="2419777"/>
    <lineage>
        <taxon>Bacteria</taxon>
        <taxon>Pseudomonadati</taxon>
        <taxon>Pseudomonadota</taxon>
        <taxon>Betaproteobacteria</taxon>
        <taxon>Burkholderiales</taxon>
        <taxon>Burkholderiaceae</taxon>
        <taxon>Trinickia</taxon>
    </lineage>
</organism>
<name>A0A494X871_9BURK</name>
<dbReference type="EMBL" id="RBZV01000013">
    <property type="protein sequence ID" value="RKP44404.1"/>
    <property type="molecule type" value="Genomic_DNA"/>
</dbReference>
<dbReference type="Proteomes" id="UP000280434">
    <property type="component" value="Unassembled WGS sequence"/>
</dbReference>
<protein>
    <submittedName>
        <fullName evidence="1">Uncharacterized protein</fullName>
    </submittedName>
</protein>
<reference evidence="1 2" key="1">
    <citation type="submission" date="2018-10" db="EMBL/GenBank/DDBJ databases">
        <title>Paraburkholderia sp. 7MK8-2, isolated from soil.</title>
        <authorList>
            <person name="Gao Z.-H."/>
            <person name="Qiu L.-H."/>
        </authorList>
    </citation>
    <scope>NUCLEOTIDE SEQUENCE [LARGE SCALE GENOMIC DNA]</scope>
    <source>
        <strain evidence="1 2">7MK8-2</strain>
    </source>
</reference>
<gene>
    <name evidence="1" type="ORF">D7S89_23085</name>
</gene>
<comment type="caution">
    <text evidence="1">The sequence shown here is derived from an EMBL/GenBank/DDBJ whole genome shotgun (WGS) entry which is preliminary data.</text>
</comment>
<evidence type="ECO:0000313" key="2">
    <source>
        <dbReference type="Proteomes" id="UP000280434"/>
    </source>
</evidence>
<sequence>MRIGSAIRCLALIAVLLANIGVSRAGIFDDAMSADTTPVEFSVGSGHYRMPRNYIFQMTNWRGGPQGTVSLRVVYPGFKPFGPDTQDCMLRKIRCRIYEIVMVDDFYTSEETFDSRNRYPKRGPYGFELFEVGPDDARVEYYRKKFKGEMIFFDCIVNDIRGVRNAICHHVERIGSGSFISYYFTRNEELADASEVNEGLRKFIDSFSAGNNK</sequence>
<keyword evidence="2" id="KW-1185">Reference proteome</keyword>
<proteinExistence type="predicted"/>
<evidence type="ECO:0000313" key="1">
    <source>
        <dbReference type="EMBL" id="RKP44404.1"/>
    </source>
</evidence>
<accession>A0A494X871</accession>